<dbReference type="Gene3D" id="1.20.1280.290">
    <property type="match status" value="1"/>
</dbReference>
<proteinExistence type="predicted"/>
<dbReference type="EMBL" id="SOBT01000009">
    <property type="protein sequence ID" value="TDU28285.1"/>
    <property type="molecule type" value="Genomic_DNA"/>
</dbReference>
<reference evidence="3 4" key="1">
    <citation type="submission" date="2019-03" db="EMBL/GenBank/DDBJ databases">
        <title>Genomic Encyclopedia of Type Strains, Phase IV (KMG-IV): sequencing the most valuable type-strain genomes for metagenomic binning, comparative biology and taxonomic classification.</title>
        <authorList>
            <person name="Goeker M."/>
        </authorList>
    </citation>
    <scope>NUCLEOTIDE SEQUENCE [LARGE SCALE GENOMIC DNA]</scope>
    <source>
        <strain evidence="3 4">DSM 26377</strain>
    </source>
</reference>
<keyword evidence="4" id="KW-1185">Reference proteome</keyword>
<sequence length="108" mass="11655">MLTEAIGWTAALLLLVTMIRQVWSQWVSGAVGGVSRWLFIGQVAASAGFTVYSVLLDNVVFALTNGLLTINAITGLLIDRRNRRHQAERKAQASDSAPDALRGTTTTL</sequence>
<keyword evidence="2" id="KW-1133">Transmembrane helix</keyword>
<keyword evidence="2" id="KW-0812">Transmembrane</keyword>
<evidence type="ECO:0000313" key="3">
    <source>
        <dbReference type="EMBL" id="TDU28285.1"/>
    </source>
</evidence>
<feature type="transmembrane region" description="Helical" evidence="2">
    <location>
        <begin position="59"/>
        <end position="78"/>
    </location>
</feature>
<name>A0A4R7P3F3_9GAMM</name>
<dbReference type="RefSeq" id="WP_133881845.1">
    <property type="nucleotide sequence ID" value="NZ_MWIN01000005.1"/>
</dbReference>
<feature type="region of interest" description="Disordered" evidence="1">
    <location>
        <begin position="87"/>
        <end position="108"/>
    </location>
</feature>
<evidence type="ECO:0000256" key="1">
    <source>
        <dbReference type="SAM" id="MobiDB-lite"/>
    </source>
</evidence>
<evidence type="ECO:0000313" key="4">
    <source>
        <dbReference type="Proteomes" id="UP000295341"/>
    </source>
</evidence>
<gene>
    <name evidence="3" type="ORF">DFR24_2652</name>
</gene>
<keyword evidence="2" id="KW-0472">Membrane</keyword>
<evidence type="ECO:0000256" key="2">
    <source>
        <dbReference type="SAM" id="Phobius"/>
    </source>
</evidence>
<dbReference type="Proteomes" id="UP000295341">
    <property type="component" value="Unassembled WGS sequence"/>
</dbReference>
<accession>A0A4R7P3F3</accession>
<dbReference type="OrthoDB" id="5966732at2"/>
<organism evidence="3 4">
    <name type="scientific">Panacagrimonas perspica</name>
    <dbReference type="NCBI Taxonomy" id="381431"/>
    <lineage>
        <taxon>Bacteria</taxon>
        <taxon>Pseudomonadati</taxon>
        <taxon>Pseudomonadota</taxon>
        <taxon>Gammaproteobacteria</taxon>
        <taxon>Nevskiales</taxon>
        <taxon>Nevskiaceae</taxon>
        <taxon>Panacagrimonas</taxon>
    </lineage>
</organism>
<protein>
    <submittedName>
        <fullName evidence="3">Uncharacterized protein with PQ loop repeat</fullName>
    </submittedName>
</protein>
<comment type="caution">
    <text evidence="3">The sequence shown here is derived from an EMBL/GenBank/DDBJ whole genome shotgun (WGS) entry which is preliminary data.</text>
</comment>
<dbReference type="AlphaFoldDB" id="A0A4R7P3F3"/>